<keyword evidence="5" id="KW-1185">Reference proteome</keyword>
<dbReference type="AlphaFoldDB" id="A0AAD8BZV8"/>
<feature type="signal peptide" evidence="3">
    <location>
        <begin position="1"/>
        <end position="22"/>
    </location>
</feature>
<feature type="transmembrane region" description="Helical" evidence="2">
    <location>
        <begin position="698"/>
        <end position="727"/>
    </location>
</feature>
<evidence type="ECO:0000256" key="3">
    <source>
        <dbReference type="SAM" id="SignalP"/>
    </source>
</evidence>
<feature type="transmembrane region" description="Helical" evidence="2">
    <location>
        <begin position="645"/>
        <end position="664"/>
    </location>
</feature>
<gene>
    <name evidence="4" type="ORF">Bpfe_006614</name>
</gene>
<feature type="region of interest" description="Disordered" evidence="1">
    <location>
        <begin position="363"/>
        <end position="407"/>
    </location>
</feature>
<keyword evidence="3" id="KW-0732">Signal</keyword>
<feature type="compositionally biased region" description="Polar residues" evidence="1">
    <location>
        <begin position="959"/>
        <end position="995"/>
    </location>
</feature>
<evidence type="ECO:0000313" key="5">
    <source>
        <dbReference type="Proteomes" id="UP001233172"/>
    </source>
</evidence>
<dbReference type="InterPro" id="IPR033489">
    <property type="entry name" value="RBBP6"/>
</dbReference>
<feature type="transmembrane region" description="Helical" evidence="2">
    <location>
        <begin position="194"/>
        <end position="219"/>
    </location>
</feature>
<dbReference type="PANTHER" id="PTHR15439">
    <property type="entry name" value="RETINOBLASTOMA-BINDING PROTEIN 6"/>
    <property type="match status" value="1"/>
</dbReference>
<feature type="region of interest" description="Disordered" evidence="1">
    <location>
        <begin position="246"/>
        <end position="276"/>
    </location>
</feature>
<feature type="transmembrane region" description="Helical" evidence="2">
    <location>
        <begin position="590"/>
        <end position="610"/>
    </location>
</feature>
<feature type="region of interest" description="Disordered" evidence="1">
    <location>
        <begin position="949"/>
        <end position="1045"/>
    </location>
</feature>
<keyword evidence="2" id="KW-1133">Transmembrane helix</keyword>
<evidence type="ECO:0000256" key="1">
    <source>
        <dbReference type="SAM" id="MobiDB-lite"/>
    </source>
</evidence>
<protein>
    <submittedName>
        <fullName evidence="4">Uncharacterized protein</fullName>
    </submittedName>
</protein>
<dbReference type="GO" id="GO:0006397">
    <property type="term" value="P:mRNA processing"/>
    <property type="evidence" value="ECO:0007669"/>
    <property type="project" value="InterPro"/>
</dbReference>
<keyword evidence="2" id="KW-0812">Transmembrane</keyword>
<reference evidence="4" key="2">
    <citation type="submission" date="2023-04" db="EMBL/GenBank/DDBJ databases">
        <authorList>
            <person name="Bu L."/>
            <person name="Lu L."/>
            <person name="Laidemitt M.R."/>
            <person name="Zhang S.M."/>
            <person name="Mutuku M."/>
            <person name="Mkoji G."/>
            <person name="Steinauer M."/>
            <person name="Loker E.S."/>
        </authorList>
    </citation>
    <scope>NUCLEOTIDE SEQUENCE</scope>
    <source>
        <strain evidence="4">KasaAsao</strain>
        <tissue evidence="4">Whole Snail</tissue>
    </source>
</reference>
<feature type="chain" id="PRO_5041975983" evidence="3">
    <location>
        <begin position="23"/>
        <end position="1045"/>
    </location>
</feature>
<evidence type="ECO:0000256" key="2">
    <source>
        <dbReference type="SAM" id="Phobius"/>
    </source>
</evidence>
<proteinExistence type="predicted"/>
<feature type="compositionally biased region" description="Low complexity" evidence="1">
    <location>
        <begin position="250"/>
        <end position="262"/>
    </location>
</feature>
<accession>A0AAD8BZV8</accession>
<keyword evidence="2" id="KW-0472">Membrane</keyword>
<evidence type="ECO:0000313" key="4">
    <source>
        <dbReference type="EMBL" id="KAK0063929.1"/>
    </source>
</evidence>
<organism evidence="4 5">
    <name type="scientific">Biomphalaria pfeifferi</name>
    <name type="common">Bloodfluke planorb</name>
    <name type="synonym">Freshwater snail</name>
    <dbReference type="NCBI Taxonomy" id="112525"/>
    <lineage>
        <taxon>Eukaryota</taxon>
        <taxon>Metazoa</taxon>
        <taxon>Spiralia</taxon>
        <taxon>Lophotrochozoa</taxon>
        <taxon>Mollusca</taxon>
        <taxon>Gastropoda</taxon>
        <taxon>Heterobranchia</taxon>
        <taxon>Euthyneura</taxon>
        <taxon>Panpulmonata</taxon>
        <taxon>Hygrophila</taxon>
        <taxon>Lymnaeoidea</taxon>
        <taxon>Planorbidae</taxon>
        <taxon>Biomphalaria</taxon>
    </lineage>
</organism>
<name>A0AAD8BZV8_BIOPF</name>
<reference evidence="4" key="1">
    <citation type="journal article" date="2023" name="PLoS Negl. Trop. Dis.">
        <title>A genome sequence for Biomphalaria pfeifferi, the major vector snail for the human-infecting parasite Schistosoma mansoni.</title>
        <authorList>
            <person name="Bu L."/>
            <person name="Lu L."/>
            <person name="Laidemitt M.R."/>
            <person name="Zhang S.M."/>
            <person name="Mutuku M."/>
            <person name="Mkoji G."/>
            <person name="Steinauer M."/>
            <person name="Loker E.S."/>
        </authorList>
    </citation>
    <scope>NUCLEOTIDE SEQUENCE</scope>
    <source>
        <strain evidence="4">KasaAsao</strain>
    </source>
</reference>
<dbReference type="GO" id="GO:0061630">
    <property type="term" value="F:ubiquitin protein ligase activity"/>
    <property type="evidence" value="ECO:0007669"/>
    <property type="project" value="InterPro"/>
</dbReference>
<dbReference type="EMBL" id="JASAOG010000019">
    <property type="protein sequence ID" value="KAK0063929.1"/>
    <property type="molecule type" value="Genomic_DNA"/>
</dbReference>
<dbReference type="Proteomes" id="UP001233172">
    <property type="component" value="Unassembled WGS sequence"/>
</dbReference>
<comment type="caution">
    <text evidence="4">The sequence shown here is derived from an EMBL/GenBank/DDBJ whole genome shotgun (WGS) entry which is preliminary data.</text>
</comment>
<sequence>MTYPLVIYVSLMTICVFVPVLCQPSQCNLTTSNRFIKSGQWPSFSSHDSRDLVEYFVTYINDDDERVTFDMTNTTNSTRFQPMRWFNINQKILYIMPMIYDYYFSITRYFMNIQTIHIDLNVTPKNCIYSIDYEEVEILTRKFFIDNILFADSQFCSASIVDQNGIGVVSFNCCKVAESPNETVCSEINEGVTYLTSVNIAAIIASTFILGVIFVLILLSPTGTEDFYFYPKNMVIDYTKIASNTSRTESSSAAPADSSSTAGTVSMNTPGQETGEEQLNYRRGKEQLNYRRGEEQLNYRRDKEQLNYRRGEEQLNYRRGEEQLNYRRGEEQLNYRRGEEQLNYRRGEEQLNYRRGEEQLNYRRGEKQLNHRRGEEQLNHRRGEEQLNHRSGEEQMNHRRGEEQLNYRRREEQLNYRRREEQLNYRRREEQLNYRRREEQLNYRRREEQLNYRKGEEQLNYRRREEQSNYRRREEQLNYRRREEQLNYRRREEQLNYRRREEQLNYRRREEQLNYRRRENVKMITFSFQKPSENLNKCFGCCYNDCSSCICCSEKPSENPNKYFGCCYNKCSCICCSKDHPILFPFIRFYLGKLVFVVFSLMFFLPYYLFVVKFENDSMASNILCSAVEAKGLSCPFYVKNTSNLFKYLFWAYCVLLCGYLIFVPRDNCITMIIPELPWTKSKDTSCSSRPLEYIQIVVNLGLIIFVYVTWGFLLYFYIALILRILIMSSRTRNILDDFSFVIFPLFLVVYDYITNVTKEFKVIAENIFDLVRNDKEFKCSSNNPNEKTNEAFLLSGEDQKIECNLVTFAWEKRLNVNCPFIFRRRDGRMYTSKRLVTQIYNDSPECLPFELSAYLKAFLISLVPCTLYAIAFIVFVTYTSILSSTQVAGFTATILTGLKWLQSNVGAFLREILIPKESAKVRVKEKLKQERLNFHEAWTVAIEDTVSSEQSNKKVEENPQQSDTQNKENPQQSDTQNKENPQQSDTQNKNTQVELQKKFKKKSTDNSQSKRKKKDTSTIEMEEFNEKKRLLEDSQDNPTYSANA</sequence>
<feature type="transmembrane region" description="Helical" evidence="2">
    <location>
        <begin position="858"/>
        <end position="879"/>
    </location>
</feature>
<feature type="compositionally biased region" description="Polar residues" evidence="1">
    <location>
        <begin position="263"/>
        <end position="272"/>
    </location>
</feature>
<dbReference type="GO" id="GO:0016567">
    <property type="term" value="P:protein ubiquitination"/>
    <property type="evidence" value="ECO:0007669"/>
    <property type="project" value="InterPro"/>
</dbReference>